<proteinExistence type="predicted"/>
<accession>A0A0E4CUW6</accession>
<organism evidence="2 3">
    <name type="scientific">Paenibacillus riograndensis SBR5</name>
    <dbReference type="NCBI Taxonomy" id="1073571"/>
    <lineage>
        <taxon>Bacteria</taxon>
        <taxon>Bacillati</taxon>
        <taxon>Bacillota</taxon>
        <taxon>Bacilli</taxon>
        <taxon>Bacillales</taxon>
        <taxon>Paenibacillaceae</taxon>
        <taxon>Paenibacillus</taxon>
        <taxon>Paenibacillus sonchi group</taxon>
    </lineage>
</organism>
<feature type="transmembrane region" description="Helical" evidence="1">
    <location>
        <begin position="150"/>
        <end position="172"/>
    </location>
</feature>
<dbReference type="Proteomes" id="UP000033163">
    <property type="component" value="Chromosome I"/>
</dbReference>
<feature type="transmembrane region" description="Helical" evidence="1">
    <location>
        <begin position="59"/>
        <end position="79"/>
    </location>
</feature>
<dbReference type="EMBL" id="LN831776">
    <property type="protein sequence ID" value="CQR52986.1"/>
    <property type="molecule type" value="Genomic_DNA"/>
</dbReference>
<dbReference type="GO" id="GO:0016020">
    <property type="term" value="C:membrane"/>
    <property type="evidence" value="ECO:0007669"/>
    <property type="project" value="InterPro"/>
</dbReference>
<dbReference type="PATRIC" id="fig|1073571.4.peg.1163"/>
<evidence type="ECO:0000256" key="1">
    <source>
        <dbReference type="SAM" id="Phobius"/>
    </source>
</evidence>
<feature type="transmembrane region" description="Helical" evidence="1">
    <location>
        <begin position="192"/>
        <end position="212"/>
    </location>
</feature>
<feature type="transmembrane region" description="Helical" evidence="1">
    <location>
        <begin position="85"/>
        <end position="116"/>
    </location>
</feature>
<evidence type="ECO:0000313" key="3">
    <source>
        <dbReference type="Proteomes" id="UP000033163"/>
    </source>
</evidence>
<keyword evidence="1" id="KW-0812">Transmembrane</keyword>
<name>A0A0E4CUW6_9BACL</name>
<evidence type="ECO:0008006" key="4">
    <source>
        <dbReference type="Google" id="ProtNLM"/>
    </source>
</evidence>
<protein>
    <recommendedName>
        <fullName evidence="4">Metal ion ABC transporter, membrane-spanning subunit</fullName>
    </recommendedName>
</protein>
<keyword evidence="1" id="KW-0472">Membrane</keyword>
<dbReference type="STRING" id="483937.AMQ84_24035"/>
<gene>
    <name evidence="2" type="ORF">PRIO_1128</name>
</gene>
<dbReference type="KEGG" id="pri:PRIO_1128"/>
<feature type="transmembrane region" description="Helical" evidence="1">
    <location>
        <begin position="30"/>
        <end position="47"/>
    </location>
</feature>
<dbReference type="Pfam" id="PF07155">
    <property type="entry name" value="ECF-ribofla_trS"/>
    <property type="match status" value="1"/>
</dbReference>
<dbReference type="InterPro" id="IPR009825">
    <property type="entry name" value="ECF_substrate-spec-like"/>
</dbReference>
<reference evidence="3" key="1">
    <citation type="submission" date="2015-03" db="EMBL/GenBank/DDBJ databases">
        <authorList>
            <person name="Wibberg D."/>
        </authorList>
    </citation>
    <scope>NUCLEOTIDE SEQUENCE [LARGE SCALE GENOMIC DNA]</scope>
</reference>
<dbReference type="RefSeq" id="WP_020433227.1">
    <property type="nucleotide sequence ID" value="NZ_AGBD01001660.1"/>
</dbReference>
<dbReference type="Gene3D" id="1.10.1760.20">
    <property type="match status" value="1"/>
</dbReference>
<keyword evidence="1" id="KW-1133">Transmembrane helix</keyword>
<sequence length="228" mass="25280">MVRFRFPLLIALGLFVAGLALTSALKDRHYMLLSLVLLAVALLPLFIRLERRPLESRELVLLAVLSAVAAVSRIPFAALPSVKPVSAIVILSAYVFGAEAGFIIGAVAALVSNIYFGQGPWTPWQMFAWGMVGLTAGWLRNTWWMKKKGGMLAFGFVWGFLFGWIMNIWYLISLPDAFSWGLVAAAYASSFYLDLAHALSNVFFLAVLAGGWTKVLKRFRKKYGLLQE</sequence>
<dbReference type="PIRSF" id="PIRSF037395">
    <property type="entry name" value="UCP037395_ABCper"/>
    <property type="match status" value="1"/>
</dbReference>
<dbReference type="InterPro" id="IPR017196">
    <property type="entry name" value="ECF_substrate-spec_UCP037395"/>
</dbReference>
<dbReference type="AlphaFoldDB" id="A0A0E4CUW6"/>
<evidence type="ECO:0000313" key="2">
    <source>
        <dbReference type="EMBL" id="CQR52986.1"/>
    </source>
</evidence>
<dbReference type="HOGENOM" id="CLU_069956_0_1_9"/>